<dbReference type="PANTHER" id="PTHR24198">
    <property type="entry name" value="ANKYRIN REPEAT AND PROTEIN KINASE DOMAIN-CONTAINING PROTEIN"/>
    <property type="match status" value="1"/>
</dbReference>
<proteinExistence type="predicted"/>
<name>A0ABN7VFW4_GIGMA</name>
<feature type="non-terminal residue" evidence="4">
    <location>
        <position position="272"/>
    </location>
</feature>
<evidence type="ECO:0000256" key="1">
    <source>
        <dbReference type="ARBA" id="ARBA00022737"/>
    </source>
</evidence>
<sequence length="272" mass="31460">MRKAEINSLNNNGKTALHWASKNGYTTIVKSLIKYKAQVDAKDRDDCTPLFFAAEAGHEKVVNKLIKYKADVNYTLNKAVSHDRQEIVKILLKNNANTEVIRKILPFAAEKGRVEMIKILLDYEQDANVIKTALDCAVDHRHMEIVKYLLAEIARTDKEFNFNEQYIYYAAKKKYEKVVKLLLEEKTDNIRLNHIAGKEDIEIIIFLLKIRANHFNCFIDKLGRTPLHWAAFENDEKLVKVLASKHANLIDVKDEYEETALYEAVWNGHTKI</sequence>
<dbReference type="Gene3D" id="1.25.40.20">
    <property type="entry name" value="Ankyrin repeat-containing domain"/>
    <property type="match status" value="3"/>
</dbReference>
<comment type="caution">
    <text evidence="4">The sequence shown here is derived from an EMBL/GenBank/DDBJ whole genome shotgun (WGS) entry which is preliminary data.</text>
</comment>
<keyword evidence="1" id="KW-0677">Repeat</keyword>
<protein>
    <submittedName>
        <fullName evidence="4">9578_t:CDS:1</fullName>
    </submittedName>
</protein>
<gene>
    <name evidence="4" type="ORF">GMARGA_LOCUS18043</name>
</gene>
<accession>A0ABN7VFW4</accession>
<evidence type="ECO:0000313" key="5">
    <source>
        <dbReference type="Proteomes" id="UP000789901"/>
    </source>
</evidence>
<dbReference type="InterPro" id="IPR036770">
    <property type="entry name" value="Ankyrin_rpt-contain_sf"/>
</dbReference>
<evidence type="ECO:0000313" key="4">
    <source>
        <dbReference type="EMBL" id="CAG8766268.1"/>
    </source>
</evidence>
<dbReference type="PROSITE" id="PS50297">
    <property type="entry name" value="ANK_REP_REGION"/>
    <property type="match status" value="3"/>
</dbReference>
<feature type="repeat" description="ANK" evidence="3">
    <location>
        <begin position="45"/>
        <end position="77"/>
    </location>
</feature>
<keyword evidence="2 3" id="KW-0040">ANK repeat</keyword>
<dbReference type="PANTHER" id="PTHR24198:SF165">
    <property type="entry name" value="ANKYRIN REPEAT-CONTAINING PROTEIN-RELATED"/>
    <property type="match status" value="1"/>
</dbReference>
<keyword evidence="5" id="KW-1185">Reference proteome</keyword>
<reference evidence="4 5" key="1">
    <citation type="submission" date="2021-06" db="EMBL/GenBank/DDBJ databases">
        <authorList>
            <person name="Kallberg Y."/>
            <person name="Tangrot J."/>
            <person name="Rosling A."/>
        </authorList>
    </citation>
    <scope>NUCLEOTIDE SEQUENCE [LARGE SCALE GENOMIC DNA]</scope>
    <source>
        <strain evidence="4 5">120-4 pot B 10/14</strain>
    </source>
</reference>
<dbReference type="Pfam" id="PF12796">
    <property type="entry name" value="Ank_2"/>
    <property type="match status" value="3"/>
</dbReference>
<dbReference type="Proteomes" id="UP000789901">
    <property type="component" value="Unassembled WGS sequence"/>
</dbReference>
<dbReference type="SMART" id="SM00248">
    <property type="entry name" value="ANK"/>
    <property type="match status" value="5"/>
</dbReference>
<organism evidence="4 5">
    <name type="scientific">Gigaspora margarita</name>
    <dbReference type="NCBI Taxonomy" id="4874"/>
    <lineage>
        <taxon>Eukaryota</taxon>
        <taxon>Fungi</taxon>
        <taxon>Fungi incertae sedis</taxon>
        <taxon>Mucoromycota</taxon>
        <taxon>Glomeromycotina</taxon>
        <taxon>Glomeromycetes</taxon>
        <taxon>Diversisporales</taxon>
        <taxon>Gigasporaceae</taxon>
        <taxon>Gigaspora</taxon>
    </lineage>
</organism>
<evidence type="ECO:0000256" key="3">
    <source>
        <dbReference type="PROSITE-ProRule" id="PRU00023"/>
    </source>
</evidence>
<dbReference type="PROSITE" id="PS50088">
    <property type="entry name" value="ANK_REPEAT"/>
    <property type="match status" value="3"/>
</dbReference>
<dbReference type="InterPro" id="IPR002110">
    <property type="entry name" value="Ankyrin_rpt"/>
</dbReference>
<dbReference type="SUPFAM" id="SSF48403">
    <property type="entry name" value="Ankyrin repeat"/>
    <property type="match status" value="1"/>
</dbReference>
<evidence type="ECO:0000256" key="2">
    <source>
        <dbReference type="ARBA" id="ARBA00023043"/>
    </source>
</evidence>
<dbReference type="EMBL" id="CAJVQB010014084">
    <property type="protein sequence ID" value="CAG8766268.1"/>
    <property type="molecule type" value="Genomic_DNA"/>
</dbReference>
<feature type="repeat" description="ANK" evidence="3">
    <location>
        <begin position="222"/>
        <end position="254"/>
    </location>
</feature>
<feature type="repeat" description="ANK" evidence="3">
    <location>
        <begin position="12"/>
        <end position="44"/>
    </location>
</feature>